<keyword evidence="1" id="KW-0812">Transmembrane</keyword>
<proteinExistence type="predicted"/>
<dbReference type="AlphaFoldDB" id="X7E8D3"/>
<comment type="caution">
    <text evidence="2">The sequence shown here is derived from an EMBL/GenBank/DDBJ whole genome shotgun (WGS) entry which is preliminary data.</text>
</comment>
<feature type="transmembrane region" description="Helical" evidence="1">
    <location>
        <begin position="273"/>
        <end position="290"/>
    </location>
</feature>
<name>X7E8D3_9RHOB</name>
<protein>
    <submittedName>
        <fullName evidence="2">Uncharacterized protein</fullName>
    </submittedName>
</protein>
<dbReference type="RefSeq" id="WP_037267235.1">
    <property type="nucleotide sequence ID" value="NZ_JALZ01000072.1"/>
</dbReference>
<sequence length="311" mass="34002">MAETDNPLINVLRGGIAILLVAILAYWIYFRWWQERTIVVDTETGALEIELEAELSGKAFRDAWYCQRGPDPDSDVVPPSAAGCPSRTHHWVDPKPLATPVLPAGTHLRITSWSDALRIDVVSLPGRYDGTDVADLAGGAILLHGPEALGAVGTLPLSGKVQIGALFSETDRISVVSGIYQLRGYTPWGRIFSDMRELRGGRLLAGARVRFVESDGATATGHVAVMTPDPQTTLMRVTAISEHALSNLAISYYFTDEVVIRPSFLEALILDPLFQILIMIFGAIAGYGWLRRLQLGTRVRTRSHSKPEDDG</sequence>
<keyword evidence="1" id="KW-0472">Membrane</keyword>
<dbReference type="STRING" id="1449350.OCH239_20095"/>
<evidence type="ECO:0000313" key="3">
    <source>
        <dbReference type="Proteomes" id="UP000022447"/>
    </source>
</evidence>
<dbReference type="Proteomes" id="UP000022447">
    <property type="component" value="Unassembled WGS sequence"/>
</dbReference>
<evidence type="ECO:0000313" key="2">
    <source>
        <dbReference type="EMBL" id="ETX11426.1"/>
    </source>
</evidence>
<dbReference type="OrthoDB" id="7844743at2"/>
<organism evidence="2 3">
    <name type="scientific">Roseivivax halodurans JCM 10272</name>
    <dbReference type="NCBI Taxonomy" id="1449350"/>
    <lineage>
        <taxon>Bacteria</taxon>
        <taxon>Pseudomonadati</taxon>
        <taxon>Pseudomonadota</taxon>
        <taxon>Alphaproteobacteria</taxon>
        <taxon>Rhodobacterales</taxon>
        <taxon>Roseobacteraceae</taxon>
        <taxon>Roseivivax</taxon>
    </lineage>
</organism>
<keyword evidence="3" id="KW-1185">Reference proteome</keyword>
<dbReference type="EMBL" id="JALZ01000072">
    <property type="protein sequence ID" value="ETX11426.1"/>
    <property type="molecule type" value="Genomic_DNA"/>
</dbReference>
<reference evidence="2 3" key="1">
    <citation type="submission" date="2014-01" db="EMBL/GenBank/DDBJ databases">
        <title>Roseivivax halodurans JCM 10272 Genome Sequencing.</title>
        <authorList>
            <person name="Lai Q."/>
            <person name="Li G."/>
            <person name="Shao Z."/>
        </authorList>
    </citation>
    <scope>NUCLEOTIDE SEQUENCE [LARGE SCALE GENOMIC DNA]</scope>
    <source>
        <strain evidence="2 3">JCM 10272</strain>
    </source>
</reference>
<accession>X7E8D3</accession>
<gene>
    <name evidence="2" type="ORF">OCH239_20095</name>
</gene>
<evidence type="ECO:0000256" key="1">
    <source>
        <dbReference type="SAM" id="Phobius"/>
    </source>
</evidence>
<feature type="transmembrane region" description="Helical" evidence="1">
    <location>
        <begin position="12"/>
        <end position="30"/>
    </location>
</feature>
<keyword evidence="1" id="KW-1133">Transmembrane helix</keyword>